<feature type="transmembrane region" description="Helical" evidence="7">
    <location>
        <begin position="12"/>
        <end position="32"/>
    </location>
</feature>
<feature type="compositionally biased region" description="Basic and acidic residues" evidence="6">
    <location>
        <begin position="358"/>
        <end position="369"/>
    </location>
</feature>
<reference evidence="9" key="1">
    <citation type="journal article" date="2020" name="Stud. Mycol.">
        <title>101 Dothideomycetes genomes: a test case for predicting lifestyles and emergence of pathogens.</title>
        <authorList>
            <person name="Haridas S."/>
            <person name="Albert R."/>
            <person name="Binder M."/>
            <person name="Bloem J."/>
            <person name="Labutti K."/>
            <person name="Salamov A."/>
            <person name="Andreopoulos B."/>
            <person name="Baker S."/>
            <person name="Barry K."/>
            <person name="Bills G."/>
            <person name="Bluhm B."/>
            <person name="Cannon C."/>
            <person name="Castanera R."/>
            <person name="Culley D."/>
            <person name="Daum C."/>
            <person name="Ezra D."/>
            <person name="Gonzalez J."/>
            <person name="Henrissat B."/>
            <person name="Kuo A."/>
            <person name="Liang C."/>
            <person name="Lipzen A."/>
            <person name="Lutzoni F."/>
            <person name="Magnuson J."/>
            <person name="Mondo S."/>
            <person name="Nolan M."/>
            <person name="Ohm R."/>
            <person name="Pangilinan J."/>
            <person name="Park H.-J."/>
            <person name="Ramirez L."/>
            <person name="Alfaro M."/>
            <person name="Sun H."/>
            <person name="Tritt A."/>
            <person name="Yoshinaga Y."/>
            <person name="Zwiers L.-H."/>
            <person name="Turgeon B."/>
            <person name="Goodwin S."/>
            <person name="Spatafora J."/>
            <person name="Crous P."/>
            <person name="Grigoriev I."/>
        </authorList>
    </citation>
    <scope>NUCLEOTIDE SEQUENCE</scope>
    <source>
        <strain evidence="9">CBS 123094</strain>
    </source>
</reference>
<feature type="domain" description="Rhodopsin" evidence="8">
    <location>
        <begin position="28"/>
        <end position="266"/>
    </location>
</feature>
<accession>A0A6A5VYW6</accession>
<name>A0A6A5VYW6_9PLEO</name>
<comment type="similarity">
    <text evidence="5">Belongs to the SAT4 family.</text>
</comment>
<evidence type="ECO:0000256" key="2">
    <source>
        <dbReference type="ARBA" id="ARBA00022692"/>
    </source>
</evidence>
<feature type="transmembrane region" description="Helical" evidence="7">
    <location>
        <begin position="203"/>
        <end position="221"/>
    </location>
</feature>
<evidence type="ECO:0000259" key="8">
    <source>
        <dbReference type="Pfam" id="PF20684"/>
    </source>
</evidence>
<evidence type="ECO:0000256" key="6">
    <source>
        <dbReference type="SAM" id="MobiDB-lite"/>
    </source>
</evidence>
<evidence type="ECO:0000256" key="3">
    <source>
        <dbReference type="ARBA" id="ARBA00022989"/>
    </source>
</evidence>
<dbReference type="PANTHER" id="PTHR33048">
    <property type="entry name" value="PTH11-LIKE INTEGRAL MEMBRANE PROTEIN (AFU_ORTHOLOGUE AFUA_5G11245)"/>
    <property type="match status" value="1"/>
</dbReference>
<dbReference type="Pfam" id="PF20684">
    <property type="entry name" value="Fung_rhodopsin"/>
    <property type="match status" value="1"/>
</dbReference>
<evidence type="ECO:0000256" key="4">
    <source>
        <dbReference type="ARBA" id="ARBA00023136"/>
    </source>
</evidence>
<keyword evidence="10" id="KW-1185">Reference proteome</keyword>
<evidence type="ECO:0000256" key="7">
    <source>
        <dbReference type="SAM" id="Phobius"/>
    </source>
</evidence>
<feature type="transmembrane region" description="Helical" evidence="7">
    <location>
        <begin position="171"/>
        <end position="191"/>
    </location>
</feature>
<evidence type="ECO:0000313" key="9">
    <source>
        <dbReference type="EMBL" id="KAF1993051.1"/>
    </source>
</evidence>
<feature type="region of interest" description="Disordered" evidence="6">
    <location>
        <begin position="331"/>
        <end position="391"/>
    </location>
</feature>
<dbReference type="OrthoDB" id="3923077at2759"/>
<feature type="region of interest" description="Disordered" evidence="6">
    <location>
        <begin position="283"/>
        <end position="306"/>
    </location>
</feature>
<feature type="transmembrane region" description="Helical" evidence="7">
    <location>
        <begin position="123"/>
        <end position="143"/>
    </location>
</feature>
<dbReference type="PANTHER" id="PTHR33048:SF96">
    <property type="entry name" value="INTEGRAL MEMBRANE PROTEIN"/>
    <property type="match status" value="1"/>
</dbReference>
<gene>
    <name evidence="9" type="ORF">P154DRAFT_540728</name>
</gene>
<keyword evidence="3 7" id="KW-1133">Transmembrane helix</keyword>
<evidence type="ECO:0000256" key="5">
    <source>
        <dbReference type="ARBA" id="ARBA00038359"/>
    </source>
</evidence>
<dbReference type="AlphaFoldDB" id="A0A6A5VYW6"/>
<proteinExistence type="inferred from homology"/>
<organism evidence="9 10">
    <name type="scientific">Amniculicola lignicola CBS 123094</name>
    <dbReference type="NCBI Taxonomy" id="1392246"/>
    <lineage>
        <taxon>Eukaryota</taxon>
        <taxon>Fungi</taxon>
        <taxon>Dikarya</taxon>
        <taxon>Ascomycota</taxon>
        <taxon>Pezizomycotina</taxon>
        <taxon>Dothideomycetes</taxon>
        <taxon>Pleosporomycetidae</taxon>
        <taxon>Pleosporales</taxon>
        <taxon>Amniculicolaceae</taxon>
        <taxon>Amniculicola</taxon>
    </lineage>
</organism>
<dbReference type="InterPro" id="IPR049326">
    <property type="entry name" value="Rhodopsin_dom_fungi"/>
</dbReference>
<feature type="transmembrane region" description="Helical" evidence="7">
    <location>
        <begin position="87"/>
        <end position="111"/>
    </location>
</feature>
<sequence>MAAGDNRGPELQAICATFIAMAFIALSLRVYVRSCMVKAFGSDDALMVVAFFFYIWYTTSSMSGAAYGTGRHMGELSDDEILKAMRFWWNCYLSFFLTMICAKLSIGLFLLRVTVSNVHRWSIYIAMGLSVVSGLAFFFVTLVQCTPVDYFWNKHQPGKCLNMDVIVALTYFYSIMNALCDFTFGLLPVFLVWQLNMSKRSKLMLIPILSMGCVASTAVIVRMPYVSKFKSNDFLYDTVDIAIWSTIEQGLAVTAGSLATLRPLYRAASERLGWSRSASNAIRPSGDVTGTPFGDRSGFTRRSGPYSLGTFNTRHEGLNDEEFRLHNVKPMRLSDDPEGGDAKTKNEQGFSSWRIQCGKKEGSRSKSGSEEELNGKFAAGGITVTRQTDVF</sequence>
<feature type="compositionally biased region" description="Basic and acidic residues" evidence="6">
    <location>
        <begin position="332"/>
        <end position="346"/>
    </location>
</feature>
<dbReference type="InterPro" id="IPR052337">
    <property type="entry name" value="SAT4-like"/>
</dbReference>
<protein>
    <recommendedName>
        <fullName evidence="8">Rhodopsin domain-containing protein</fullName>
    </recommendedName>
</protein>
<dbReference type="Proteomes" id="UP000799779">
    <property type="component" value="Unassembled WGS sequence"/>
</dbReference>
<evidence type="ECO:0000313" key="10">
    <source>
        <dbReference type="Proteomes" id="UP000799779"/>
    </source>
</evidence>
<dbReference type="GO" id="GO:0016020">
    <property type="term" value="C:membrane"/>
    <property type="evidence" value="ECO:0007669"/>
    <property type="project" value="UniProtKB-SubCell"/>
</dbReference>
<keyword evidence="4 7" id="KW-0472">Membrane</keyword>
<dbReference type="EMBL" id="ML977737">
    <property type="protein sequence ID" value="KAF1993051.1"/>
    <property type="molecule type" value="Genomic_DNA"/>
</dbReference>
<comment type="subcellular location">
    <subcellularLocation>
        <location evidence="1">Membrane</location>
        <topology evidence="1">Multi-pass membrane protein</topology>
    </subcellularLocation>
</comment>
<keyword evidence="2 7" id="KW-0812">Transmembrane</keyword>
<evidence type="ECO:0000256" key="1">
    <source>
        <dbReference type="ARBA" id="ARBA00004141"/>
    </source>
</evidence>
<feature type="transmembrane region" description="Helical" evidence="7">
    <location>
        <begin position="44"/>
        <end position="67"/>
    </location>
</feature>